<comment type="caution">
    <text evidence="1">The sequence shown here is derived from an EMBL/GenBank/DDBJ whole genome shotgun (WGS) entry which is preliminary data.</text>
</comment>
<gene>
    <name evidence="1" type="ORF">INT47_006261</name>
</gene>
<dbReference type="AlphaFoldDB" id="A0A8H7R095"/>
<evidence type="ECO:0000313" key="2">
    <source>
        <dbReference type="Proteomes" id="UP000603453"/>
    </source>
</evidence>
<protein>
    <submittedName>
        <fullName evidence="1">Uncharacterized protein</fullName>
    </submittedName>
</protein>
<reference evidence="1" key="1">
    <citation type="submission" date="2020-12" db="EMBL/GenBank/DDBJ databases">
        <title>Metabolic potential, ecology and presence of endohyphal bacteria is reflected in genomic diversity of Mucoromycotina.</title>
        <authorList>
            <person name="Muszewska A."/>
            <person name="Okrasinska A."/>
            <person name="Steczkiewicz K."/>
            <person name="Drgas O."/>
            <person name="Orlowska M."/>
            <person name="Perlinska-Lenart U."/>
            <person name="Aleksandrzak-Piekarczyk T."/>
            <person name="Szatraj K."/>
            <person name="Zielenkiewicz U."/>
            <person name="Pilsyk S."/>
            <person name="Malc E."/>
            <person name="Mieczkowski P."/>
            <person name="Kruszewska J.S."/>
            <person name="Biernat P."/>
            <person name="Pawlowska J."/>
        </authorList>
    </citation>
    <scope>NUCLEOTIDE SEQUENCE</scope>
    <source>
        <strain evidence="1">WA0000017839</strain>
    </source>
</reference>
<name>A0A8H7R095_9FUNG</name>
<dbReference type="EMBL" id="JAEPRD010000065">
    <property type="protein sequence ID" value="KAG2202069.1"/>
    <property type="molecule type" value="Genomic_DNA"/>
</dbReference>
<proteinExistence type="predicted"/>
<evidence type="ECO:0000313" key="1">
    <source>
        <dbReference type="EMBL" id="KAG2202069.1"/>
    </source>
</evidence>
<keyword evidence="2" id="KW-1185">Reference proteome</keyword>
<accession>A0A8H7R095</accession>
<organism evidence="1 2">
    <name type="scientific">Mucor saturninus</name>
    <dbReference type="NCBI Taxonomy" id="64648"/>
    <lineage>
        <taxon>Eukaryota</taxon>
        <taxon>Fungi</taxon>
        <taxon>Fungi incertae sedis</taxon>
        <taxon>Mucoromycota</taxon>
        <taxon>Mucoromycotina</taxon>
        <taxon>Mucoromycetes</taxon>
        <taxon>Mucorales</taxon>
        <taxon>Mucorineae</taxon>
        <taxon>Mucoraceae</taxon>
        <taxon>Mucor</taxon>
    </lineage>
</organism>
<dbReference type="Proteomes" id="UP000603453">
    <property type="component" value="Unassembled WGS sequence"/>
</dbReference>
<sequence>MDYIRSNYKNFSIGAYYKNVKAEFRETSEEAFKSTICKICNFELGKKSISLIEFAHSIRDSKFEVLKSQESELYWNDVLSTRTVNKRLYAHLLSEDSVVEAIQNHETKKNKTLERHPNQEEPQSHNNFRVHIFKSGYAVLKNQPSESHLETVDNVIATQQPVSLADHLDHLAHSLLKLPSSSEREMPLKLSISRILYLVGGPTLPIQKNYFLKKDLSANLIEYMSLKPILGPGLSQEMSSVYGES</sequence>